<dbReference type="PANTHER" id="PTHR36566:SF1">
    <property type="entry name" value="PYRIDINIUM-3,5-BISTHIOCARBOXYLIC ACID MONONUCLEOTIDE NICKEL INSERTION PROTEIN"/>
    <property type="match status" value="1"/>
</dbReference>
<feature type="region of interest" description="Disordered" evidence="3">
    <location>
        <begin position="70"/>
        <end position="89"/>
    </location>
</feature>
<comment type="similarity">
    <text evidence="2">Belongs to the LarC family.</text>
</comment>
<comment type="caution">
    <text evidence="4">The sequence shown here is derived from an EMBL/GenBank/DDBJ whole genome shotgun (WGS) entry which is preliminary data.</text>
</comment>
<evidence type="ECO:0000256" key="2">
    <source>
        <dbReference type="HAMAP-Rule" id="MF_01074"/>
    </source>
</evidence>
<reference evidence="4" key="1">
    <citation type="submission" date="2023-06" db="EMBL/GenBank/DDBJ databases">
        <title>Genomic of Agaribacillus aureum.</title>
        <authorList>
            <person name="Wang G."/>
        </authorList>
    </citation>
    <scope>NUCLEOTIDE SEQUENCE</scope>
    <source>
        <strain evidence="4">BMA12</strain>
    </source>
</reference>
<gene>
    <name evidence="4" type="primary">larC</name>
    <name evidence="4" type="ORF">QQ020_33635</name>
</gene>
<dbReference type="Proteomes" id="UP001172083">
    <property type="component" value="Unassembled WGS sequence"/>
</dbReference>
<evidence type="ECO:0000313" key="4">
    <source>
        <dbReference type="EMBL" id="MDN5217062.1"/>
    </source>
</evidence>
<organism evidence="4 5">
    <name type="scientific">Agaribacillus aureus</name>
    <dbReference type="NCBI Taxonomy" id="3051825"/>
    <lineage>
        <taxon>Bacteria</taxon>
        <taxon>Pseudomonadati</taxon>
        <taxon>Bacteroidota</taxon>
        <taxon>Cytophagia</taxon>
        <taxon>Cytophagales</taxon>
        <taxon>Splendidivirgaceae</taxon>
        <taxon>Agaribacillus</taxon>
    </lineage>
</organism>
<feature type="compositionally biased region" description="Basic residues" evidence="3">
    <location>
        <begin position="73"/>
        <end position="89"/>
    </location>
</feature>
<name>A0ABT8LGY3_9BACT</name>
<keyword evidence="5" id="KW-1185">Reference proteome</keyword>
<dbReference type="PANTHER" id="PTHR36566">
    <property type="entry name" value="NICKEL INSERTION PROTEIN-RELATED"/>
    <property type="match status" value="1"/>
</dbReference>
<dbReference type="NCBIfam" id="TIGR00299">
    <property type="entry name" value="nickel pincer cofactor biosynthesis protein LarC"/>
    <property type="match status" value="1"/>
</dbReference>
<dbReference type="Pfam" id="PF01969">
    <property type="entry name" value="Ni_insertion"/>
    <property type="match status" value="1"/>
</dbReference>
<dbReference type="HAMAP" id="MF_01074">
    <property type="entry name" value="LarC"/>
    <property type="match status" value="1"/>
</dbReference>
<evidence type="ECO:0000256" key="3">
    <source>
        <dbReference type="SAM" id="MobiDB-lite"/>
    </source>
</evidence>
<dbReference type="RefSeq" id="WP_346762399.1">
    <property type="nucleotide sequence ID" value="NZ_JAUJEB010000013.1"/>
</dbReference>
<evidence type="ECO:0000313" key="5">
    <source>
        <dbReference type="Proteomes" id="UP001172083"/>
    </source>
</evidence>
<sequence length="401" mass="44750">MSILYVEAFSGLSGDMFLGGLAGLANAYDELEQLPQLLQLPDARVEIREVNKNGIVCNHVKVIDLNEKDHENHHHHHKHDHDHHHHPHRHLREIVKIIEQAAISEGAKKIANEIFHIIGTSESNIHNIPLEKIHFHEISAVDSLVDIIGCAVLLDKLKISQTFSTPVCTGYGFVNTQHGKLPVPAPATADILQGIPTYAGDETGERTTPTGAAILKYLDPSFSVPVLTTVKRAYGPGQKTFIAPNVVRLSICEVQPVSESLFMLETNIDDMSGEFLGIDFQNNLLKHGAIDFYFTAVQMKKGRAGQLLSCIVDTEELQRLSDFILEHTSSIGVRYYKIDRHVLRREIKEIDTPFGKVKVKMVVTPSGAKRASIEYENLKLLSERNNLSMQALHDRITPLIN</sequence>
<accession>A0ABT8LGY3</accession>
<dbReference type="Gene3D" id="3.30.70.1380">
    <property type="entry name" value="Transcriptional regulatory protein pf0864 domain like"/>
    <property type="match status" value="1"/>
</dbReference>
<dbReference type="EMBL" id="JAUJEB010000013">
    <property type="protein sequence ID" value="MDN5217062.1"/>
    <property type="molecule type" value="Genomic_DNA"/>
</dbReference>
<keyword evidence="1 2" id="KW-0533">Nickel</keyword>
<keyword evidence="2" id="KW-0456">Lyase</keyword>
<dbReference type="InterPro" id="IPR002822">
    <property type="entry name" value="Ni_insertion"/>
</dbReference>
<proteinExistence type="inferred from homology"/>
<evidence type="ECO:0000256" key="1">
    <source>
        <dbReference type="ARBA" id="ARBA00022596"/>
    </source>
</evidence>
<protein>
    <recommendedName>
        <fullName evidence="2">Putative nickel insertion protein</fullName>
    </recommendedName>
</protein>